<dbReference type="NCBIfam" id="NF033542">
    <property type="entry name" value="transpos_IS110"/>
    <property type="match status" value="1"/>
</dbReference>
<organism evidence="4 5">
    <name type="scientific">Hymenobacter volaticus</name>
    <dbReference type="NCBI Taxonomy" id="2932254"/>
    <lineage>
        <taxon>Bacteria</taxon>
        <taxon>Pseudomonadati</taxon>
        <taxon>Bacteroidota</taxon>
        <taxon>Cytophagia</taxon>
        <taxon>Cytophagales</taxon>
        <taxon>Hymenobacteraceae</taxon>
        <taxon>Hymenobacter</taxon>
    </lineage>
</organism>
<proteinExistence type="predicted"/>
<evidence type="ECO:0000313" key="4">
    <source>
        <dbReference type="EMBL" id="UOQ69895.1"/>
    </source>
</evidence>
<dbReference type="InterPro" id="IPR047650">
    <property type="entry name" value="Transpos_IS110"/>
</dbReference>
<keyword evidence="4" id="KW-0614">Plasmid</keyword>
<keyword evidence="1" id="KW-0175">Coiled coil</keyword>
<geneLocation type="plasmid" evidence="4 5">
    <name>unnamed9</name>
</geneLocation>
<feature type="domain" description="Transposase IS116/IS110/IS902 C-terminal" evidence="3">
    <location>
        <begin position="217"/>
        <end position="301"/>
    </location>
</feature>
<dbReference type="PANTHER" id="PTHR33055:SF13">
    <property type="entry name" value="TRANSPOSASE"/>
    <property type="match status" value="1"/>
</dbReference>
<name>A0ABY4GG09_9BACT</name>
<evidence type="ECO:0000313" key="5">
    <source>
        <dbReference type="Proteomes" id="UP000830401"/>
    </source>
</evidence>
<accession>A0ABY4GG09</accession>
<feature type="domain" description="Transposase IS110-like N-terminal" evidence="2">
    <location>
        <begin position="13"/>
        <end position="169"/>
    </location>
</feature>
<evidence type="ECO:0000259" key="2">
    <source>
        <dbReference type="Pfam" id="PF01548"/>
    </source>
</evidence>
<dbReference type="InterPro" id="IPR003346">
    <property type="entry name" value="Transposase_20"/>
</dbReference>
<reference evidence="4" key="1">
    <citation type="submission" date="2022-04" db="EMBL/GenBank/DDBJ databases">
        <title>Hymenobacter sp. isolated from the air.</title>
        <authorList>
            <person name="Won M."/>
            <person name="Lee C.-M."/>
            <person name="Woen H.-Y."/>
            <person name="Kwon S.-W."/>
        </authorList>
    </citation>
    <scope>NUCLEOTIDE SEQUENCE</scope>
    <source>
        <strain evidence="4">5420S-77</strain>
        <plasmid evidence="4">unnamed9</plasmid>
    </source>
</reference>
<dbReference type="Pfam" id="PF02371">
    <property type="entry name" value="Transposase_20"/>
    <property type="match status" value="1"/>
</dbReference>
<dbReference type="Proteomes" id="UP000830401">
    <property type="component" value="Plasmid unnamed9"/>
</dbReference>
<dbReference type="InterPro" id="IPR002525">
    <property type="entry name" value="Transp_IS110-like_N"/>
</dbReference>
<sequence>MPISRSKFLKYAVGIDIAKDSFVARFGSLDTNLQLQLDKPDDKTFANTQAGFADLLTWVKKLRLARVPLIFVVEATGVYYEELAYFLADHQQSVSVLLPFKVKHFAHSTKQKGKTDKQDARMLCRLGLERHDLPIWTAATSTMRIMRGLYRELDALKHDSTRLKNKLHAYEHTYQPNARTIARLVERQQMLARHIEEVNQELAQLVAKDSELQSKIALLTSVPGVGLATAIAVVSETSGFSLTENERQLASYAGLDVVQKQSGLTSKPSSISRRGNTRLRTALYMAAMSSKRCNPRLKAFFEGLKVRKSNAKAPLIAVMRKLLLLCYALWKKNQAFDPAYKQVQSTTILTIP</sequence>
<dbReference type="EMBL" id="CP095070">
    <property type="protein sequence ID" value="UOQ69895.1"/>
    <property type="molecule type" value="Genomic_DNA"/>
</dbReference>
<dbReference type="Pfam" id="PF01548">
    <property type="entry name" value="DEDD_Tnp_IS110"/>
    <property type="match status" value="1"/>
</dbReference>
<evidence type="ECO:0000259" key="3">
    <source>
        <dbReference type="Pfam" id="PF02371"/>
    </source>
</evidence>
<feature type="coiled-coil region" evidence="1">
    <location>
        <begin position="146"/>
        <end position="215"/>
    </location>
</feature>
<gene>
    <name evidence="4" type="ORF">MUN86_30805</name>
</gene>
<protein>
    <submittedName>
        <fullName evidence="4">IS110 family transposase</fullName>
    </submittedName>
</protein>
<dbReference type="RefSeq" id="WP_245127744.1">
    <property type="nucleotide sequence ID" value="NZ_CP095070.1"/>
</dbReference>
<keyword evidence="5" id="KW-1185">Reference proteome</keyword>
<dbReference type="PANTHER" id="PTHR33055">
    <property type="entry name" value="TRANSPOSASE FOR INSERTION SEQUENCE ELEMENT IS1111A"/>
    <property type="match status" value="1"/>
</dbReference>
<evidence type="ECO:0000256" key="1">
    <source>
        <dbReference type="SAM" id="Coils"/>
    </source>
</evidence>